<reference evidence="16" key="1">
    <citation type="submission" date="2017-06" db="EMBL/GenBank/DDBJ databases">
        <authorList>
            <person name="Varghese N."/>
            <person name="Submissions S."/>
        </authorList>
    </citation>
    <scope>NUCLEOTIDE SEQUENCE [LARGE SCALE GENOMIC DNA]</scope>
    <source>
        <strain evidence="16">JAD2</strain>
    </source>
</reference>
<dbReference type="InParanoid" id="A0A212RD17"/>
<dbReference type="Pfam" id="PF13531">
    <property type="entry name" value="SBP_bac_11"/>
    <property type="match status" value="1"/>
</dbReference>
<keyword evidence="7" id="KW-0472">Membrane</keyword>
<dbReference type="InterPro" id="IPR005950">
    <property type="entry name" value="ModA"/>
</dbReference>
<name>A0A212RD17_9CHLR</name>
<dbReference type="Gene3D" id="3.40.190.10">
    <property type="entry name" value="Periplasmic binding protein-like II"/>
    <property type="match status" value="2"/>
</dbReference>
<keyword evidence="4" id="KW-1003">Cell membrane</keyword>
<sequence length="268" mass="28603">MRRLFLSLLGLLLLEACAARNPPSPSSVSTLEGEIIVFAAASLTDPFQELAALFQQEHPGVKVTFNFAASSILRTQILQGAPADLFASADEKNMEEVVQAGRVAEGPWIFATNRLVVVTPTSSPAGIMALRDLARPGLRLALPGPEVPIGAYAREVLARASKDPAYGSDFAERVLGNVASSEPNVKAALARVALGEADAALVYRSDVTPAYQGKVRVVEIPDPLNVIARYPIALLKEASHPAAARAFVELLRSPRGREIMQRWGFGAP</sequence>
<evidence type="ECO:0000256" key="3">
    <source>
        <dbReference type="ARBA" id="ARBA00022448"/>
    </source>
</evidence>
<evidence type="ECO:0000256" key="9">
    <source>
        <dbReference type="ARBA" id="ARBA00056002"/>
    </source>
</evidence>
<dbReference type="InterPro" id="IPR050682">
    <property type="entry name" value="ModA/WtpA"/>
</dbReference>
<evidence type="ECO:0000256" key="11">
    <source>
        <dbReference type="ARBA" id="ARBA00073171"/>
    </source>
</evidence>
<proteinExistence type="inferred from homology"/>
<keyword evidence="5 13" id="KW-0479">Metal-binding</keyword>
<dbReference type="FunFam" id="3.40.190.10:FF:000030">
    <property type="entry name" value="Molybdate ABC transporter substrate-binding protein"/>
    <property type="match status" value="1"/>
</dbReference>
<evidence type="ECO:0000256" key="14">
    <source>
        <dbReference type="SAM" id="SignalP"/>
    </source>
</evidence>
<evidence type="ECO:0000256" key="12">
    <source>
        <dbReference type="ARBA" id="ARBA00078141"/>
    </source>
</evidence>
<dbReference type="GO" id="GO:0005886">
    <property type="term" value="C:plasma membrane"/>
    <property type="evidence" value="ECO:0007669"/>
    <property type="project" value="UniProtKB-SubCell"/>
</dbReference>
<evidence type="ECO:0000256" key="1">
    <source>
        <dbReference type="ARBA" id="ARBA00004236"/>
    </source>
</evidence>
<dbReference type="SUPFAM" id="SSF53850">
    <property type="entry name" value="Periplasmic binding protein-like II"/>
    <property type="match status" value="1"/>
</dbReference>
<feature type="chain" id="PRO_5012307193" description="Molybdate-binding protein ModA" evidence="14">
    <location>
        <begin position="19"/>
        <end position="268"/>
    </location>
</feature>
<dbReference type="GO" id="GO:0046872">
    <property type="term" value="F:metal ion binding"/>
    <property type="evidence" value="ECO:0007669"/>
    <property type="project" value="UniProtKB-KW"/>
</dbReference>
<feature type="binding site" evidence="13">
    <location>
        <position position="203"/>
    </location>
    <ligand>
        <name>molybdate</name>
        <dbReference type="ChEBI" id="CHEBI:36264"/>
    </ligand>
</feature>
<dbReference type="PIRSF" id="PIRSF004846">
    <property type="entry name" value="ModA"/>
    <property type="match status" value="1"/>
</dbReference>
<organism evidence="15 16">
    <name type="scientific">Thermoflexus hugenholtzii JAD2</name>
    <dbReference type="NCBI Taxonomy" id="877466"/>
    <lineage>
        <taxon>Bacteria</taxon>
        <taxon>Bacillati</taxon>
        <taxon>Chloroflexota</taxon>
        <taxon>Thermoflexia</taxon>
        <taxon>Thermoflexales</taxon>
        <taxon>Thermoflexaceae</taxon>
        <taxon>Thermoflexus</taxon>
    </lineage>
</organism>
<keyword evidence="8" id="KW-0826">Tungsten</keyword>
<evidence type="ECO:0000256" key="2">
    <source>
        <dbReference type="ARBA" id="ARBA00009175"/>
    </source>
</evidence>
<dbReference type="OrthoDB" id="9785015at2"/>
<evidence type="ECO:0000256" key="5">
    <source>
        <dbReference type="ARBA" id="ARBA00022723"/>
    </source>
</evidence>
<dbReference type="GO" id="GO:0030973">
    <property type="term" value="F:molybdate ion binding"/>
    <property type="evidence" value="ECO:0007669"/>
    <property type="project" value="TreeGrafter"/>
</dbReference>
<dbReference type="FunCoup" id="A0A212RD17">
    <property type="interactions" value="210"/>
</dbReference>
<evidence type="ECO:0000313" key="16">
    <source>
        <dbReference type="Proteomes" id="UP000197025"/>
    </source>
</evidence>
<evidence type="ECO:0000256" key="10">
    <source>
        <dbReference type="ARBA" id="ARBA00062515"/>
    </source>
</evidence>
<evidence type="ECO:0000256" key="7">
    <source>
        <dbReference type="ARBA" id="ARBA00023136"/>
    </source>
</evidence>
<keyword evidence="3" id="KW-0813">Transport</keyword>
<dbReference type="CDD" id="cd13538">
    <property type="entry name" value="PBP2_ModA_like_1"/>
    <property type="match status" value="1"/>
</dbReference>
<comment type="function">
    <text evidence="9">Involved in the transport of molybdenum into the cell. Part of the binding-protein-dependent transport system ModABCD.</text>
</comment>
<evidence type="ECO:0000313" key="15">
    <source>
        <dbReference type="EMBL" id="SNB70146.1"/>
    </source>
</evidence>
<evidence type="ECO:0000256" key="13">
    <source>
        <dbReference type="PIRSR" id="PIRSR004846-1"/>
    </source>
</evidence>
<dbReference type="NCBIfam" id="TIGR01256">
    <property type="entry name" value="modA"/>
    <property type="match status" value="1"/>
</dbReference>
<evidence type="ECO:0000256" key="8">
    <source>
        <dbReference type="ARBA" id="ARBA00023245"/>
    </source>
</evidence>
<gene>
    <name evidence="15" type="ORF">SAMN02746019_00011580</name>
</gene>
<protein>
    <recommendedName>
        <fullName evidence="11">Molybdate-binding protein ModA</fullName>
    </recommendedName>
    <alternativeName>
        <fullName evidence="12">Molybdate/tungstate-binding protein ModA</fullName>
    </alternativeName>
</protein>
<accession>A0A212RD17</accession>
<dbReference type="Proteomes" id="UP000197025">
    <property type="component" value="Unassembled WGS sequence"/>
</dbReference>
<dbReference type="GO" id="GO:0015689">
    <property type="term" value="P:molybdate ion transport"/>
    <property type="evidence" value="ECO:0007669"/>
    <property type="project" value="InterPro"/>
</dbReference>
<comment type="similarity">
    <text evidence="2">Belongs to the bacterial solute-binding protein ModA family.</text>
</comment>
<feature type="binding site" evidence="13">
    <location>
        <position position="42"/>
    </location>
    <ligand>
        <name>molybdate</name>
        <dbReference type="ChEBI" id="CHEBI:36264"/>
    </ligand>
</feature>
<keyword evidence="13" id="KW-0500">Molybdenum</keyword>
<keyword evidence="16" id="KW-1185">Reference proteome</keyword>
<dbReference type="AlphaFoldDB" id="A0A212RD17"/>
<dbReference type="PANTHER" id="PTHR30632">
    <property type="entry name" value="MOLYBDATE-BINDING PERIPLASMIC PROTEIN"/>
    <property type="match status" value="1"/>
</dbReference>
<feature type="binding site" evidence="13">
    <location>
        <position position="185"/>
    </location>
    <ligand>
        <name>molybdate</name>
        <dbReference type="ChEBI" id="CHEBI:36264"/>
    </ligand>
</feature>
<comment type="subcellular location">
    <subcellularLocation>
        <location evidence="1">Cell membrane</location>
    </subcellularLocation>
</comment>
<feature type="binding site" evidence="13">
    <location>
        <position position="70"/>
    </location>
    <ligand>
        <name>molybdate</name>
        <dbReference type="ChEBI" id="CHEBI:36264"/>
    </ligand>
</feature>
<evidence type="ECO:0000256" key="6">
    <source>
        <dbReference type="ARBA" id="ARBA00022729"/>
    </source>
</evidence>
<comment type="subunit">
    <text evidence="10">The complex is composed of two ATP-binding proteins (ModC), two transmembrane proteins (ModB) and a solute-binding protein (ModA).</text>
</comment>
<keyword evidence="6 14" id="KW-0732">Signal</keyword>
<dbReference type="RefSeq" id="WP_088571820.1">
    <property type="nucleotide sequence ID" value="NZ_FYEK01000044.1"/>
</dbReference>
<evidence type="ECO:0000256" key="4">
    <source>
        <dbReference type="ARBA" id="ARBA00022475"/>
    </source>
</evidence>
<feature type="signal peptide" evidence="14">
    <location>
        <begin position="1"/>
        <end position="18"/>
    </location>
</feature>
<dbReference type="EMBL" id="FYEK01000044">
    <property type="protein sequence ID" value="SNB70146.1"/>
    <property type="molecule type" value="Genomic_DNA"/>
</dbReference>
<dbReference type="PANTHER" id="PTHR30632:SF0">
    <property type="entry name" value="SULFATE-BINDING PROTEIN"/>
    <property type="match status" value="1"/>
</dbReference>